<dbReference type="EMBL" id="BFEA01000496">
    <property type="protein sequence ID" value="GBG84917.1"/>
    <property type="molecule type" value="Genomic_DNA"/>
</dbReference>
<dbReference type="PANTHER" id="PTHR36379:SF1">
    <property type="entry name" value="PUTATIVE RECOMBINATION INITIATION DEFECT 1-RELATED"/>
    <property type="match status" value="1"/>
</dbReference>
<comment type="caution">
    <text evidence="1">The sequence shown here is derived from an EMBL/GenBank/DDBJ whole genome shotgun (WGS) entry which is preliminary data.</text>
</comment>
<dbReference type="STRING" id="69332.A0A388LRI1"/>
<keyword evidence="2" id="KW-1185">Reference proteome</keyword>
<dbReference type="AlphaFoldDB" id="A0A388LRI1"/>
<evidence type="ECO:0000313" key="1">
    <source>
        <dbReference type="EMBL" id="GBG84917.1"/>
    </source>
</evidence>
<dbReference type="Gramene" id="GBG84917">
    <property type="protein sequence ID" value="GBG84917"/>
    <property type="gene ID" value="CBR_g39378"/>
</dbReference>
<dbReference type="GO" id="GO:0042138">
    <property type="term" value="P:meiotic DNA double-strand break formation"/>
    <property type="evidence" value="ECO:0007669"/>
    <property type="project" value="InterPro"/>
</dbReference>
<organism evidence="1 2">
    <name type="scientific">Chara braunii</name>
    <name type="common">Braun's stonewort</name>
    <dbReference type="NCBI Taxonomy" id="69332"/>
    <lineage>
        <taxon>Eukaryota</taxon>
        <taxon>Viridiplantae</taxon>
        <taxon>Streptophyta</taxon>
        <taxon>Charophyceae</taxon>
        <taxon>Charales</taxon>
        <taxon>Characeae</taxon>
        <taxon>Chara</taxon>
    </lineage>
</organism>
<accession>A0A388LRI1</accession>
<name>A0A388LRI1_CHABU</name>
<dbReference type="InterPro" id="IPR044968">
    <property type="entry name" value="PRD1"/>
</dbReference>
<proteinExistence type="predicted"/>
<reference evidence="1 2" key="1">
    <citation type="journal article" date="2018" name="Cell">
        <title>The Chara Genome: Secondary Complexity and Implications for Plant Terrestrialization.</title>
        <authorList>
            <person name="Nishiyama T."/>
            <person name="Sakayama H."/>
            <person name="Vries J.D."/>
            <person name="Buschmann H."/>
            <person name="Saint-Marcoux D."/>
            <person name="Ullrich K.K."/>
            <person name="Haas F.B."/>
            <person name="Vanderstraeten L."/>
            <person name="Becker D."/>
            <person name="Lang D."/>
            <person name="Vosolsobe S."/>
            <person name="Rombauts S."/>
            <person name="Wilhelmsson P.K.I."/>
            <person name="Janitza P."/>
            <person name="Kern R."/>
            <person name="Heyl A."/>
            <person name="Rumpler F."/>
            <person name="Villalobos L.I.A.C."/>
            <person name="Clay J.M."/>
            <person name="Skokan R."/>
            <person name="Toyoda A."/>
            <person name="Suzuki Y."/>
            <person name="Kagoshima H."/>
            <person name="Schijlen E."/>
            <person name="Tajeshwar N."/>
            <person name="Catarino B."/>
            <person name="Hetherington A.J."/>
            <person name="Saltykova A."/>
            <person name="Bonnot C."/>
            <person name="Breuninger H."/>
            <person name="Symeonidi A."/>
            <person name="Radhakrishnan G.V."/>
            <person name="Van Nieuwerburgh F."/>
            <person name="Deforce D."/>
            <person name="Chang C."/>
            <person name="Karol K.G."/>
            <person name="Hedrich R."/>
            <person name="Ulvskov P."/>
            <person name="Glockner G."/>
            <person name="Delwiche C.F."/>
            <person name="Petrasek J."/>
            <person name="Van de Peer Y."/>
            <person name="Friml J."/>
            <person name="Beilby M."/>
            <person name="Dolan L."/>
            <person name="Kohara Y."/>
            <person name="Sugano S."/>
            <person name="Fujiyama A."/>
            <person name="Delaux P.-M."/>
            <person name="Quint M."/>
            <person name="TheiBen G."/>
            <person name="Hagemann M."/>
            <person name="Harholt J."/>
            <person name="Dunand C."/>
            <person name="Zachgo S."/>
            <person name="Langdale J."/>
            <person name="Maumus F."/>
            <person name="Straeten D.V.D."/>
            <person name="Gould S.B."/>
            <person name="Rensing S.A."/>
        </authorList>
    </citation>
    <scope>NUCLEOTIDE SEQUENCE [LARGE SCALE GENOMIC DNA]</scope>
    <source>
        <strain evidence="1 2">S276</strain>
    </source>
</reference>
<evidence type="ECO:0000313" key="2">
    <source>
        <dbReference type="Proteomes" id="UP000265515"/>
    </source>
</evidence>
<protein>
    <submittedName>
        <fullName evidence="1">Uncharacterized protein</fullName>
    </submittedName>
</protein>
<sequence>MQVALEQLVESDLSEFLFERLRELQSDVRIQDADEALVVQSVQVLRMLSVIGDKFVRHFVFGFDVVIRWLDTCIQSGFRPLQAEIMALLSKVIAVDPASVPLPSAQKLTQLISIMVEQDKDSSHVYCAEPLDGIAIADNRNVSLNCEEAAVDVCLDIYSTCCQVLTSLLSCNVDLSLSLSLESTLSALAEALTPSEQPLTESCPTGTKPFRLMTLLLKSASQYFQRAFTDKLSAVLPSRLQPATAAAGHPFVRRPQSQEEGFDLLLQICDIHLLPCFILLQDDLSRRIEDEHLVLLFLEALAEVFRHSSRRSAIVHAKKLARAFWFRLGYEIMDRFGVASIRRAMFEFFADLVDYLLDEGYGNLLRGAATQLPPSPEDALAVAEEDGSKDEEVAAAQLAVLLLFYAGMLYDNRIVDSMRLLSSIEKHILINRRRLKDDQPNVEDCIRFILFLYVSAKRDVGQYAILQSNDAETALTEILLSKHFRKPFPCMQTNEQHVLIWLLKKEELLGFNMWMLESWISKAHPYACLLLGNRSRSVGAAPAEHEHTATARRRTHCSSHGFSTAASTVTSTSASSLFASSIRPGAAEDETTFAASRGEGAVLPDNSLSQGMPDAADGNCIEVLADILSDTDSGKAAASVLVALFDGVSRTSDSEPSVSHLLQFFKQMCVFSSAAANTLHVHGLPDVVSLSNQVERSI</sequence>
<gene>
    <name evidence="1" type="ORF">CBR_g39378</name>
</gene>
<dbReference type="Proteomes" id="UP000265515">
    <property type="component" value="Unassembled WGS sequence"/>
</dbReference>
<dbReference type="PANTHER" id="PTHR36379">
    <property type="entry name" value="PROTEIN PRD1"/>
    <property type="match status" value="1"/>
</dbReference>
<dbReference type="OrthoDB" id="2019943at2759"/>